<proteinExistence type="predicted"/>
<dbReference type="Pfam" id="PF22422">
    <property type="entry name" value="MGH1-like_GH"/>
    <property type="match status" value="1"/>
</dbReference>
<sequence length="726" mass="79020">MGGWNAGPAAGPPGAGAVTVVEGSSFCISSAGGDILADLTQGLFYQDTRILSCWCLTVNGLPLEPLLPRVLEPYRAVFIGRARSARGHADSPLVVERERLVGAGLREDIVIRNYSAQPVECVLELQVASDFADLFDVKIGRTMSDAQPVRRVQGDELLLEAVRHRRRRGILVHGRGADVGEGLLRFEALIPARGKWSTNIIVTPLVEQGLPADRFVASTSPFELEAARRHRAWGESAPQLDLANDEIARVLRRSHEDLGSLRIFDPAHPGRAVVAAGAPWFMALFGRDSLLTAYMSLPVDPSLALGTLQTLAELQGTSVNPETEEEPGRILHEVRLGVAAGAALGDHSVYYGTADATALFVILLSELNRWGMELDVLQSLLPHADRALEWIRDYGDRDGDGFVEYHSATPHGLANQGWKDSWDAITFAGGRLAEPPIALCEVQGYVYAAYLGRGLLAAAAGRRDEAAEWGVRATRLKEEFNRRFWLPDKGYYALALDGNKRPVDACASNMGHCLWTGIVDEDKASQVAARLMSPEMFTGWGIRTLASDMVAYNPVSYHNGSVWPHDSTLAATGLMRYGFVEEARRLATGLFDAAIRFGGRLPELFCGFDRDEYDLPVPYPTSCSPQAWAAASPVQLMRILLRLDPYLPGDELWLDPVIPAGFGSLRAQNLLLGNSRISLTVTGENLKVEGLAPDVRLRQQPRPVVSELLMLTGREGADGTSSSDSN</sequence>
<gene>
    <name evidence="3" type="ORF">ABRP34_13995</name>
</gene>
<dbReference type="RefSeq" id="WP_353713364.1">
    <property type="nucleotide sequence ID" value="NZ_CP159279.1"/>
</dbReference>
<organism evidence="3">
    <name type="scientific">Arthrobacter sp. K5</name>
    <dbReference type="NCBI Taxonomy" id="2839623"/>
    <lineage>
        <taxon>Bacteria</taxon>
        <taxon>Bacillati</taxon>
        <taxon>Actinomycetota</taxon>
        <taxon>Actinomycetes</taxon>
        <taxon>Micrococcales</taxon>
        <taxon>Micrococcaceae</taxon>
        <taxon>Arthrobacter</taxon>
    </lineage>
</organism>
<accession>A0AAU8EW13</accession>
<evidence type="ECO:0000259" key="1">
    <source>
        <dbReference type="Pfam" id="PF14742"/>
    </source>
</evidence>
<protein>
    <submittedName>
        <fullName evidence="3">Glycogen debranching N-terminal domain-containing protein</fullName>
    </submittedName>
</protein>
<name>A0AAU8EW13_9MICC</name>
<dbReference type="GO" id="GO:0005975">
    <property type="term" value="P:carbohydrate metabolic process"/>
    <property type="evidence" value="ECO:0007669"/>
    <property type="project" value="InterPro"/>
</dbReference>
<dbReference type="Pfam" id="PF14742">
    <property type="entry name" value="GDE_N_bis"/>
    <property type="match status" value="1"/>
</dbReference>
<dbReference type="SUPFAM" id="SSF48208">
    <property type="entry name" value="Six-hairpin glycosidases"/>
    <property type="match status" value="1"/>
</dbReference>
<evidence type="ECO:0000313" key="3">
    <source>
        <dbReference type="EMBL" id="XCH13635.1"/>
    </source>
</evidence>
<reference evidence="3" key="1">
    <citation type="submission" date="2024-06" db="EMBL/GenBank/DDBJ databases">
        <title>Biodegradation of dimethachlon by Arthrobacter sp. K5: mechanistic insights and ecological implications.</title>
        <authorList>
            <person name="Hu S."/>
            <person name="Lu P."/>
        </authorList>
    </citation>
    <scope>NUCLEOTIDE SEQUENCE</scope>
    <source>
        <strain evidence="3">K5</strain>
    </source>
</reference>
<dbReference type="EMBL" id="CP159279">
    <property type="protein sequence ID" value="XCH13635.1"/>
    <property type="molecule type" value="Genomic_DNA"/>
</dbReference>
<feature type="domain" description="Putative glycogen debranching enzyme N-terminal" evidence="1">
    <location>
        <begin position="21"/>
        <end position="199"/>
    </location>
</feature>
<feature type="domain" description="Mannosylglycerate hydrolase MGH1-like glycoside hydrolase" evidence="2">
    <location>
        <begin position="436"/>
        <end position="593"/>
    </location>
</feature>
<dbReference type="InterPro" id="IPR032856">
    <property type="entry name" value="GDE_N_bis"/>
</dbReference>
<dbReference type="AlphaFoldDB" id="A0AAU8EW13"/>
<evidence type="ECO:0000259" key="2">
    <source>
        <dbReference type="Pfam" id="PF22422"/>
    </source>
</evidence>
<dbReference type="InterPro" id="IPR008928">
    <property type="entry name" value="6-hairpin_glycosidase_sf"/>
</dbReference>
<dbReference type="InterPro" id="IPR012341">
    <property type="entry name" value="6hp_glycosidase-like_sf"/>
</dbReference>
<dbReference type="InterPro" id="IPR054491">
    <property type="entry name" value="MGH1-like_GH"/>
</dbReference>
<dbReference type="Gene3D" id="1.50.10.10">
    <property type="match status" value="1"/>
</dbReference>